<dbReference type="NCBIfam" id="TIGR02532">
    <property type="entry name" value="IV_pilin_GFxxxE"/>
    <property type="match status" value="1"/>
</dbReference>
<organism evidence="2 3">
    <name type="scientific">Candidatus Acidulodesulfobacterium ferriphilum</name>
    <dbReference type="NCBI Taxonomy" id="2597223"/>
    <lineage>
        <taxon>Bacteria</taxon>
        <taxon>Deltaproteobacteria</taxon>
        <taxon>Candidatus Acidulodesulfobacterales</taxon>
        <taxon>Candidatus Acidulodesulfobacterium</taxon>
    </lineage>
</organism>
<proteinExistence type="predicted"/>
<keyword evidence="1" id="KW-0472">Membrane</keyword>
<dbReference type="InterPro" id="IPR012902">
    <property type="entry name" value="N_methyl_site"/>
</dbReference>
<dbReference type="PROSITE" id="PS00409">
    <property type="entry name" value="PROKAR_NTER_METHYL"/>
    <property type="match status" value="1"/>
</dbReference>
<keyword evidence="1" id="KW-1133">Transmembrane helix</keyword>
<dbReference type="Pfam" id="PF07963">
    <property type="entry name" value="N_methyl"/>
    <property type="match status" value="1"/>
</dbReference>
<accession>A0A519BA47</accession>
<name>A0A519BA47_9DELT</name>
<feature type="transmembrane region" description="Helical" evidence="1">
    <location>
        <begin position="21"/>
        <end position="43"/>
    </location>
</feature>
<evidence type="ECO:0000313" key="2">
    <source>
        <dbReference type="EMBL" id="RZD14084.1"/>
    </source>
</evidence>
<comment type="caution">
    <text evidence="2">The sequence shown here is derived from an EMBL/GenBank/DDBJ whole genome shotgun (WGS) entry which is preliminary data.</text>
</comment>
<keyword evidence="1" id="KW-0812">Transmembrane</keyword>
<evidence type="ECO:0000313" key="3">
    <source>
        <dbReference type="Proteomes" id="UP000320813"/>
    </source>
</evidence>
<dbReference type="Proteomes" id="UP000320813">
    <property type="component" value="Unassembled WGS sequence"/>
</dbReference>
<gene>
    <name evidence="2" type="ORF">EVJ47_07565</name>
</gene>
<evidence type="ECO:0000256" key="1">
    <source>
        <dbReference type="SAM" id="Phobius"/>
    </source>
</evidence>
<reference evidence="2 3" key="1">
    <citation type="submission" date="2019-01" db="EMBL/GenBank/DDBJ databases">
        <title>Insights into ecological role of a new deltaproteobacterial order Candidatus Sinidesulfobacterales (Sva0485) by metagenomics and metatranscriptomics.</title>
        <authorList>
            <person name="Tan S."/>
            <person name="Liu J."/>
            <person name="Fang Y."/>
            <person name="Hedlund B.P."/>
            <person name="Lian Z.H."/>
            <person name="Huang L.Y."/>
            <person name="Li J.T."/>
            <person name="Huang L.N."/>
            <person name="Li W.J."/>
            <person name="Jiang H.C."/>
            <person name="Dong H.L."/>
            <person name="Shu W.S."/>
        </authorList>
    </citation>
    <scope>NUCLEOTIDE SEQUENCE [LARGE SCALE GENOMIC DNA]</scope>
    <source>
        <strain evidence="2">AP3</strain>
    </source>
</reference>
<dbReference type="AlphaFoldDB" id="A0A519BA47"/>
<protein>
    <submittedName>
        <fullName evidence="2">Prepilin-type N-terminal cleavage/methylation domain-containing protein</fullName>
    </submittedName>
</protein>
<sequence>MIMKTLNGIKKNKGGFTLIELVMTILLIGILSIGLYEVVMWGISDYLQNENYLHSNNSMTYAISALRRNLENAAKPSGYIRPAAKAYCKLKHKINPDKNQNLPIVIANLSSQTTSCGSSATPCNEVAFYKYITGTANQEQELVVFCVNPNNNALYKEVTTTNGTTSYPVADYISGINF</sequence>
<dbReference type="EMBL" id="SGBD01000004">
    <property type="protein sequence ID" value="RZD14084.1"/>
    <property type="molecule type" value="Genomic_DNA"/>
</dbReference>